<dbReference type="AlphaFoldDB" id="A0A915CZU2"/>
<dbReference type="WBParaSite" id="jg1404">
    <property type="protein sequence ID" value="jg1404"/>
    <property type="gene ID" value="jg1404"/>
</dbReference>
<protein>
    <submittedName>
        <fullName evidence="3">Uncharacterized protein</fullName>
    </submittedName>
</protein>
<feature type="region of interest" description="Disordered" evidence="1">
    <location>
        <begin position="75"/>
        <end position="96"/>
    </location>
</feature>
<proteinExistence type="predicted"/>
<name>A0A915CZU2_9BILA</name>
<reference evidence="3" key="1">
    <citation type="submission" date="2022-11" db="UniProtKB">
        <authorList>
            <consortium name="WormBaseParasite"/>
        </authorList>
    </citation>
    <scope>IDENTIFICATION</scope>
</reference>
<feature type="compositionally biased region" description="Basic and acidic residues" evidence="1">
    <location>
        <begin position="80"/>
        <end position="96"/>
    </location>
</feature>
<dbReference type="Proteomes" id="UP000887574">
    <property type="component" value="Unplaced"/>
</dbReference>
<organism evidence="2 3">
    <name type="scientific">Ditylenchus dipsaci</name>
    <dbReference type="NCBI Taxonomy" id="166011"/>
    <lineage>
        <taxon>Eukaryota</taxon>
        <taxon>Metazoa</taxon>
        <taxon>Ecdysozoa</taxon>
        <taxon>Nematoda</taxon>
        <taxon>Chromadorea</taxon>
        <taxon>Rhabditida</taxon>
        <taxon>Tylenchina</taxon>
        <taxon>Tylenchomorpha</taxon>
        <taxon>Sphaerularioidea</taxon>
        <taxon>Anguinidae</taxon>
        <taxon>Anguininae</taxon>
        <taxon>Ditylenchus</taxon>
    </lineage>
</organism>
<evidence type="ECO:0000313" key="2">
    <source>
        <dbReference type="Proteomes" id="UP000887574"/>
    </source>
</evidence>
<evidence type="ECO:0000256" key="1">
    <source>
        <dbReference type="SAM" id="MobiDB-lite"/>
    </source>
</evidence>
<accession>A0A915CZU2</accession>
<evidence type="ECO:0000313" key="3">
    <source>
        <dbReference type="WBParaSite" id="jg1404"/>
    </source>
</evidence>
<sequence>MRNYLYTQQEEAEMEKFAKEWIESIVTSMDRLPGANSNLYILGLRKSQQRLFVRNIHCPPDHAYCLLSLPKPGAATTPEMKAEEHNSPHVDPEEKKKSDEELLFNQILLAAKGLLTPALVSGHVILIPSDNKASDDDPLYTTPLKTVLRGLRNMLTDFLGEKFLSFEEYFKQKNPDHQGSVRNLLEQLKTFLEEELRTLAQISAIAVAGMSNSK</sequence>
<keyword evidence="2" id="KW-1185">Reference proteome</keyword>